<gene>
    <name evidence="6" type="ORF">DSCA_47130</name>
</gene>
<dbReference type="Proteomes" id="UP000427906">
    <property type="component" value="Chromosome"/>
</dbReference>
<dbReference type="Pfam" id="PF19045">
    <property type="entry name" value="Ligase_CoA_2"/>
    <property type="match status" value="1"/>
</dbReference>
<evidence type="ECO:0000313" key="7">
    <source>
        <dbReference type="Proteomes" id="UP000427906"/>
    </source>
</evidence>
<evidence type="ECO:0000313" key="6">
    <source>
        <dbReference type="EMBL" id="BBO70783.1"/>
    </source>
</evidence>
<dbReference type="InterPro" id="IPR016102">
    <property type="entry name" value="Succinyl-CoA_synth-like"/>
</dbReference>
<reference evidence="6 7" key="1">
    <citation type="submission" date="2019-11" db="EMBL/GenBank/DDBJ databases">
        <title>Comparative genomics of hydrocarbon-degrading Desulfosarcina strains.</title>
        <authorList>
            <person name="Watanabe M."/>
            <person name="Kojima H."/>
            <person name="Fukui M."/>
        </authorList>
    </citation>
    <scope>NUCLEOTIDE SEQUENCE [LARGE SCALE GENOMIC DNA]</scope>
    <source>
        <strain evidence="6 7">PL12</strain>
    </source>
</reference>
<keyword evidence="2" id="KW-0547">Nucleotide-binding</keyword>
<dbReference type="RefSeq" id="WP_155318705.1">
    <property type="nucleotide sequence ID" value="NZ_AP021874.1"/>
</dbReference>
<dbReference type="EMBL" id="AP021874">
    <property type="protein sequence ID" value="BBO70783.1"/>
    <property type="molecule type" value="Genomic_DNA"/>
</dbReference>
<dbReference type="PANTHER" id="PTHR43334:SF2">
    <property type="entry name" value="ACETATE--COA LIGASE [ADP-FORMING]"/>
    <property type="match status" value="1"/>
</dbReference>
<evidence type="ECO:0000256" key="1">
    <source>
        <dbReference type="ARBA" id="ARBA00022598"/>
    </source>
</evidence>
<dbReference type="GO" id="GO:0005524">
    <property type="term" value="F:ATP binding"/>
    <property type="evidence" value="ECO:0007669"/>
    <property type="project" value="UniProtKB-KW"/>
</dbReference>
<organism evidence="6 7">
    <name type="scientific">Desulfosarcina alkanivorans</name>
    <dbReference type="NCBI Taxonomy" id="571177"/>
    <lineage>
        <taxon>Bacteria</taxon>
        <taxon>Pseudomonadati</taxon>
        <taxon>Thermodesulfobacteriota</taxon>
        <taxon>Desulfobacteria</taxon>
        <taxon>Desulfobacterales</taxon>
        <taxon>Desulfosarcinaceae</taxon>
        <taxon>Desulfosarcina</taxon>
    </lineage>
</organism>
<name>A0A5K7YR76_9BACT</name>
<dbReference type="OrthoDB" id="9791027at2"/>
<dbReference type="Pfam" id="PF13380">
    <property type="entry name" value="CoA_binding_2"/>
    <property type="match status" value="1"/>
</dbReference>
<evidence type="ECO:0000256" key="2">
    <source>
        <dbReference type="ARBA" id="ARBA00022741"/>
    </source>
</evidence>
<sequence length="722" mass="77434">MSLEHVLNARSVAVVGASKVPTKRGYQTIRTLLDEGYEGAIYPVNPKESRIMGLACHTAVSKIPGDVDVALIATPARTVPAILEDCGKKGVKGAVILATGFGETGATGKALENRVLEAAGSNHIRLIGPNTSGMMNLKDNLNLVGLKDSPRGDIALLTQSGNMALTLITEAKLKSRKGFTYYVGVGNEADIRFHEYLEFFRNDPDTRAILMYVEGMRDGRKFLQTAYKTTEKKPVVLLKSGRSSTGKRSAGSHTGALAGMSRVAKGAFERAGIIVIENSDELFPAAESLSSLPPIRNNRIAILADGGGHATIAADTLTDLGVQIPELEKKTQDKLRAILPGGAAVRNPIDVAGGTDDNPAIFADCARIILNDPNVGGLLIVGLFGGYGIRFAASLAMMEEDAAHQMGKMVRRYKKAIVVHSLYNSEKPHSLDLLRYYDIPVFGSLDVACKSIGVLAQYGRYLKGYHAKTNFVFNWGAKAKPDGRKIIDTVYRQGRTALLEPEAKRLLGLHGAAVTRDVLAGTAQEAADAAAVMGGKVALKIASPDILHKSDAKGVLLNLSGKEKVKKAFREIIKNARTFKADARIEGVLVCPMVQTGVEVIIGTKIDDQFGPVIMYGLGGVMVEILKDVSFRVLPITRLTARMMIEDTKSHPILDGVRGDTPHDKKALINLLLTCSEIIEAYPQIEEMDLNPVIVHHEGLSVVDARILLKPSGDAEKGGPAA</sequence>
<evidence type="ECO:0000256" key="4">
    <source>
        <dbReference type="ARBA" id="ARBA00060888"/>
    </source>
</evidence>
<dbReference type="Pfam" id="PF13607">
    <property type="entry name" value="Succ_CoA_lig"/>
    <property type="match status" value="1"/>
</dbReference>
<evidence type="ECO:0000259" key="5">
    <source>
        <dbReference type="SMART" id="SM00881"/>
    </source>
</evidence>
<dbReference type="SUPFAM" id="SSF51735">
    <property type="entry name" value="NAD(P)-binding Rossmann-fold domains"/>
    <property type="match status" value="1"/>
</dbReference>
<keyword evidence="1" id="KW-0436">Ligase</keyword>
<dbReference type="SMART" id="SM00881">
    <property type="entry name" value="CoA_binding"/>
    <property type="match status" value="1"/>
</dbReference>
<proteinExistence type="inferred from homology"/>
<dbReference type="Gene3D" id="3.40.50.261">
    <property type="entry name" value="Succinyl-CoA synthetase domains"/>
    <property type="match status" value="2"/>
</dbReference>
<feature type="domain" description="CoA-binding" evidence="5">
    <location>
        <begin position="6"/>
        <end position="101"/>
    </location>
</feature>
<protein>
    <submittedName>
        <fullName evidence="6">CoA-binding protein</fullName>
    </submittedName>
</protein>
<dbReference type="FunFam" id="3.30.1490.20:FF:000020">
    <property type="entry name" value="Protein lysine acetyltransferase"/>
    <property type="match status" value="1"/>
</dbReference>
<dbReference type="InterPro" id="IPR032875">
    <property type="entry name" value="Succ_CoA_lig_flav_dom"/>
</dbReference>
<dbReference type="Pfam" id="PF13549">
    <property type="entry name" value="ATP-grasp_5"/>
    <property type="match status" value="1"/>
</dbReference>
<keyword evidence="3" id="KW-0067">ATP-binding</keyword>
<dbReference type="SUPFAM" id="SSF56059">
    <property type="entry name" value="Glutathione synthetase ATP-binding domain-like"/>
    <property type="match status" value="1"/>
</dbReference>
<dbReference type="Gene3D" id="3.30.470.20">
    <property type="entry name" value="ATP-grasp fold, B domain"/>
    <property type="match status" value="1"/>
</dbReference>
<dbReference type="Gene3D" id="3.30.1490.20">
    <property type="entry name" value="ATP-grasp fold, A domain"/>
    <property type="match status" value="1"/>
</dbReference>
<dbReference type="InterPro" id="IPR036291">
    <property type="entry name" value="NAD(P)-bd_dom_sf"/>
</dbReference>
<dbReference type="InterPro" id="IPR051538">
    <property type="entry name" value="Acyl-CoA_Synth/Transferase"/>
</dbReference>
<dbReference type="KEGG" id="dalk:DSCA_47130"/>
<dbReference type="GO" id="GO:0043758">
    <property type="term" value="F:acetate-CoA ligase (ADP-forming) activity"/>
    <property type="evidence" value="ECO:0007669"/>
    <property type="project" value="InterPro"/>
</dbReference>
<dbReference type="InterPro" id="IPR003781">
    <property type="entry name" value="CoA-bd"/>
</dbReference>
<comment type="similarity">
    <text evidence="4">In the N-terminal section; belongs to the acetate CoA ligase alpha subunit family.</text>
</comment>
<dbReference type="AlphaFoldDB" id="A0A5K7YR76"/>
<dbReference type="Gene3D" id="3.40.50.720">
    <property type="entry name" value="NAD(P)-binding Rossmann-like Domain"/>
    <property type="match status" value="1"/>
</dbReference>
<dbReference type="InterPro" id="IPR043938">
    <property type="entry name" value="Ligase_CoA_dom"/>
</dbReference>
<dbReference type="InterPro" id="IPR013815">
    <property type="entry name" value="ATP_grasp_subdomain_1"/>
</dbReference>
<dbReference type="PANTHER" id="PTHR43334">
    <property type="entry name" value="ACETATE--COA LIGASE [ADP-FORMING]"/>
    <property type="match status" value="1"/>
</dbReference>
<evidence type="ECO:0000256" key="3">
    <source>
        <dbReference type="ARBA" id="ARBA00022840"/>
    </source>
</evidence>
<keyword evidence="7" id="KW-1185">Reference proteome</keyword>
<dbReference type="SUPFAM" id="SSF52210">
    <property type="entry name" value="Succinyl-CoA synthetase domains"/>
    <property type="match status" value="2"/>
</dbReference>
<accession>A0A5K7YR76</accession>